<protein>
    <submittedName>
        <fullName evidence="5">ABC transporter substrate-binding protein</fullName>
    </submittedName>
</protein>
<evidence type="ECO:0000256" key="3">
    <source>
        <dbReference type="SAM" id="SignalP"/>
    </source>
</evidence>
<dbReference type="RefSeq" id="WP_188970619.1">
    <property type="nucleotide sequence ID" value="NZ_BMKW01000011.1"/>
</dbReference>
<evidence type="ECO:0000313" key="6">
    <source>
        <dbReference type="Proteomes" id="UP000661507"/>
    </source>
</evidence>
<reference evidence="5" key="2">
    <citation type="submission" date="2020-09" db="EMBL/GenBank/DDBJ databases">
        <authorList>
            <person name="Sun Q."/>
            <person name="Zhou Y."/>
        </authorList>
    </citation>
    <scope>NUCLEOTIDE SEQUENCE</scope>
    <source>
        <strain evidence="5">CGMCC 1.3617</strain>
    </source>
</reference>
<comment type="caution">
    <text evidence="5">The sequence shown here is derived from an EMBL/GenBank/DDBJ whole genome shotgun (WGS) entry which is preliminary data.</text>
</comment>
<feature type="domain" description="Solute-binding protein family 5" evidence="4">
    <location>
        <begin position="66"/>
        <end position="441"/>
    </location>
</feature>
<dbReference type="PIRSF" id="PIRSF002741">
    <property type="entry name" value="MppA"/>
    <property type="match status" value="1"/>
</dbReference>
<evidence type="ECO:0000256" key="2">
    <source>
        <dbReference type="ARBA" id="ARBA00005695"/>
    </source>
</evidence>
<gene>
    <name evidence="5" type="ORF">GCM10011320_43090</name>
</gene>
<evidence type="ECO:0000259" key="4">
    <source>
        <dbReference type="Pfam" id="PF00496"/>
    </source>
</evidence>
<comment type="similarity">
    <text evidence="2">Belongs to the bacterial solute-binding protein 5 family.</text>
</comment>
<dbReference type="InterPro" id="IPR039424">
    <property type="entry name" value="SBP_5"/>
</dbReference>
<dbReference type="Gene3D" id="3.40.190.10">
    <property type="entry name" value="Periplasmic binding protein-like II"/>
    <property type="match status" value="1"/>
</dbReference>
<keyword evidence="6" id="KW-1185">Reference proteome</keyword>
<dbReference type="EMBL" id="BMKW01000011">
    <property type="protein sequence ID" value="GGJ31060.1"/>
    <property type="molecule type" value="Genomic_DNA"/>
</dbReference>
<dbReference type="PANTHER" id="PTHR30290">
    <property type="entry name" value="PERIPLASMIC BINDING COMPONENT OF ABC TRANSPORTER"/>
    <property type="match status" value="1"/>
</dbReference>
<dbReference type="GO" id="GO:0030288">
    <property type="term" value="C:outer membrane-bounded periplasmic space"/>
    <property type="evidence" value="ECO:0007669"/>
    <property type="project" value="UniProtKB-ARBA"/>
</dbReference>
<reference evidence="5" key="1">
    <citation type="journal article" date="2014" name="Int. J. Syst. Evol. Microbiol.">
        <title>Complete genome sequence of Corynebacterium casei LMG S-19264T (=DSM 44701T), isolated from a smear-ripened cheese.</title>
        <authorList>
            <consortium name="US DOE Joint Genome Institute (JGI-PGF)"/>
            <person name="Walter F."/>
            <person name="Albersmeier A."/>
            <person name="Kalinowski J."/>
            <person name="Ruckert C."/>
        </authorList>
    </citation>
    <scope>NUCLEOTIDE SEQUENCE</scope>
    <source>
        <strain evidence="5">CGMCC 1.3617</strain>
    </source>
</reference>
<name>A0A917NUF9_9PROT</name>
<dbReference type="Proteomes" id="UP000661507">
    <property type="component" value="Unassembled WGS sequence"/>
</dbReference>
<keyword evidence="3" id="KW-0732">Signal</keyword>
<dbReference type="Pfam" id="PF00496">
    <property type="entry name" value="SBP_bac_5"/>
    <property type="match status" value="1"/>
</dbReference>
<dbReference type="InterPro" id="IPR030678">
    <property type="entry name" value="Peptide/Ni-bd"/>
</dbReference>
<feature type="signal peptide" evidence="3">
    <location>
        <begin position="1"/>
        <end position="23"/>
    </location>
</feature>
<dbReference type="AlphaFoldDB" id="A0A917NUF9"/>
<evidence type="ECO:0000313" key="5">
    <source>
        <dbReference type="EMBL" id="GGJ31060.1"/>
    </source>
</evidence>
<dbReference type="GO" id="GO:0043190">
    <property type="term" value="C:ATP-binding cassette (ABC) transporter complex"/>
    <property type="evidence" value="ECO:0007669"/>
    <property type="project" value="InterPro"/>
</dbReference>
<dbReference type="GO" id="GO:0015833">
    <property type="term" value="P:peptide transport"/>
    <property type="evidence" value="ECO:0007669"/>
    <property type="project" value="TreeGrafter"/>
</dbReference>
<dbReference type="Gene3D" id="3.10.105.10">
    <property type="entry name" value="Dipeptide-binding Protein, Domain 3"/>
    <property type="match status" value="1"/>
</dbReference>
<feature type="chain" id="PRO_5038115241" evidence="3">
    <location>
        <begin position="24"/>
        <end position="527"/>
    </location>
</feature>
<dbReference type="CDD" id="cd08498">
    <property type="entry name" value="PBP2_NikA_DppA_OppA_like_2"/>
    <property type="match status" value="1"/>
</dbReference>
<dbReference type="InterPro" id="IPR000914">
    <property type="entry name" value="SBP_5_dom"/>
</dbReference>
<comment type="subcellular location">
    <subcellularLocation>
        <location evidence="1">Periplasm</location>
    </subcellularLocation>
</comment>
<accession>A0A917NUF9</accession>
<proteinExistence type="inferred from homology"/>
<dbReference type="SUPFAM" id="SSF53850">
    <property type="entry name" value="Periplasmic binding protein-like II"/>
    <property type="match status" value="1"/>
</dbReference>
<evidence type="ECO:0000256" key="1">
    <source>
        <dbReference type="ARBA" id="ARBA00004418"/>
    </source>
</evidence>
<sequence>MRNHTLGIALLLACGLAVSPAAAQTLRIGMKAAVDGSDPHQSYSPNRNVQMHVYESLVFQDENLRPVPGLAESWRVVDDNTWEFRLREGVTFHDGTPLTPEDVAFSIRRAAAAQGLRTYSAQTRSIVAVETVDAGTVRIRTDGPSPLLPSNLAAIMIVSAVAVGTTATEQDFNGGRAAVGTGPYRWVRFTPGSDVTLERAPHHWAPTEPWERVVFRFIPNDSARVSALLAGDVSVVDAVPPALYGRVRADPRSELVTATSGFNFYMYIDSGRAVSTFVTGPDGQPLPNNPLRDRRVRLALSHAINRTALAERAMEGGAEPAGQIAPANFIGYVPDLPVPAYDPARARALLAEAGYPNGFGLTIQCTGDRFAGDARSCQAIGQMLTAIGIRTEVEALPSSIFFRRANRGANGNPEFSVSLSMFFTTTGAAPEGMNSILRTYNNDLRHGASNRGRYSDAVLDGLLGQIETTLDDTRREELTQQAVRRAMEEAAIIPVFFVRSGWGTAKNMTLVPRGDQYTMATGIRLAR</sequence>
<dbReference type="GO" id="GO:1904680">
    <property type="term" value="F:peptide transmembrane transporter activity"/>
    <property type="evidence" value="ECO:0007669"/>
    <property type="project" value="TreeGrafter"/>
</dbReference>
<organism evidence="5 6">
    <name type="scientific">Neoroseomonas lacus</name>
    <dbReference type="NCBI Taxonomy" id="287609"/>
    <lineage>
        <taxon>Bacteria</taxon>
        <taxon>Pseudomonadati</taxon>
        <taxon>Pseudomonadota</taxon>
        <taxon>Alphaproteobacteria</taxon>
        <taxon>Acetobacterales</taxon>
        <taxon>Acetobacteraceae</taxon>
        <taxon>Neoroseomonas</taxon>
    </lineage>
</organism>